<dbReference type="EMBL" id="BGZK01000116">
    <property type="protein sequence ID" value="GBP20216.1"/>
    <property type="molecule type" value="Genomic_DNA"/>
</dbReference>
<organism evidence="1 2">
    <name type="scientific">Eumeta variegata</name>
    <name type="common">Bagworm moth</name>
    <name type="synonym">Eumeta japonica</name>
    <dbReference type="NCBI Taxonomy" id="151549"/>
    <lineage>
        <taxon>Eukaryota</taxon>
        <taxon>Metazoa</taxon>
        <taxon>Ecdysozoa</taxon>
        <taxon>Arthropoda</taxon>
        <taxon>Hexapoda</taxon>
        <taxon>Insecta</taxon>
        <taxon>Pterygota</taxon>
        <taxon>Neoptera</taxon>
        <taxon>Endopterygota</taxon>
        <taxon>Lepidoptera</taxon>
        <taxon>Glossata</taxon>
        <taxon>Ditrysia</taxon>
        <taxon>Tineoidea</taxon>
        <taxon>Psychidae</taxon>
        <taxon>Oiketicinae</taxon>
        <taxon>Eumeta</taxon>
    </lineage>
</organism>
<comment type="caution">
    <text evidence="1">The sequence shown here is derived from an EMBL/GenBank/DDBJ whole genome shotgun (WGS) entry which is preliminary data.</text>
</comment>
<dbReference type="GO" id="GO:0003964">
    <property type="term" value="F:RNA-directed DNA polymerase activity"/>
    <property type="evidence" value="ECO:0007669"/>
    <property type="project" value="UniProtKB-KW"/>
</dbReference>
<keyword evidence="2" id="KW-1185">Reference proteome</keyword>
<reference evidence="1 2" key="1">
    <citation type="journal article" date="2019" name="Commun. Biol.">
        <title>The bagworm genome reveals a unique fibroin gene that provides high tensile strength.</title>
        <authorList>
            <person name="Kono N."/>
            <person name="Nakamura H."/>
            <person name="Ohtoshi R."/>
            <person name="Tomita M."/>
            <person name="Numata K."/>
            <person name="Arakawa K."/>
        </authorList>
    </citation>
    <scope>NUCLEOTIDE SEQUENCE [LARGE SCALE GENOMIC DNA]</scope>
</reference>
<dbReference type="Proteomes" id="UP000299102">
    <property type="component" value="Unassembled WGS sequence"/>
</dbReference>
<accession>A0A4C1U301</accession>
<dbReference type="OrthoDB" id="412981at2759"/>
<keyword evidence="1" id="KW-0808">Transferase</keyword>
<gene>
    <name evidence="1" type="primary">pol</name>
    <name evidence="1" type="ORF">EVAR_82089_1</name>
</gene>
<dbReference type="STRING" id="151549.A0A4C1U301"/>
<evidence type="ECO:0000313" key="2">
    <source>
        <dbReference type="Proteomes" id="UP000299102"/>
    </source>
</evidence>
<dbReference type="AlphaFoldDB" id="A0A4C1U301"/>
<keyword evidence="1" id="KW-0548">Nucleotidyltransferase</keyword>
<name>A0A4C1U301_EUMVA</name>
<sequence length="153" mass="17961">MPDQLRLRGQAVEWKTCVRYLGVHIDRTLHMVPQVDYVIQMSRAVRAILRPILASRLSIRIKIAIYKCYMRARLTYAAPAWYALCSELQRQRVQDQQNIVLRIITGVEWYVRNDVIARELKVETLEEFIEMLAQRTFNRADASLYTSLHNLGP</sequence>
<protein>
    <submittedName>
        <fullName evidence="1">RNA-directed DNA polymerase from mobile element jockey</fullName>
    </submittedName>
</protein>
<proteinExistence type="predicted"/>
<keyword evidence="1" id="KW-0695">RNA-directed DNA polymerase</keyword>
<evidence type="ECO:0000313" key="1">
    <source>
        <dbReference type="EMBL" id="GBP20216.1"/>
    </source>
</evidence>